<evidence type="ECO:0000313" key="3">
    <source>
        <dbReference type="Proteomes" id="UP000241462"/>
    </source>
</evidence>
<accession>A0A2T3AI78</accession>
<organism evidence="2 3">
    <name type="scientific">Coniella lustricola</name>
    <dbReference type="NCBI Taxonomy" id="2025994"/>
    <lineage>
        <taxon>Eukaryota</taxon>
        <taxon>Fungi</taxon>
        <taxon>Dikarya</taxon>
        <taxon>Ascomycota</taxon>
        <taxon>Pezizomycotina</taxon>
        <taxon>Sordariomycetes</taxon>
        <taxon>Sordariomycetidae</taxon>
        <taxon>Diaporthales</taxon>
        <taxon>Schizoparmaceae</taxon>
        <taxon>Coniella</taxon>
    </lineage>
</organism>
<sequence length="141" mass="17332">MFRPPWVLVAPFSLLFRLRVVHAKLFRDECCHIRPTLCVIRTFTWRMEAQENHESTEHACELCPTSRVTEPWLKFQSIGERLYQSYFWRKIIRFDTQLDLKMEKKRRYILCLSIHQTDLMDEHFLTLRRRRSLCYQSFGFR</sequence>
<feature type="signal peptide" evidence="1">
    <location>
        <begin position="1"/>
        <end position="23"/>
    </location>
</feature>
<reference evidence="2 3" key="1">
    <citation type="journal article" date="2018" name="Mycol. Prog.">
        <title>Coniella lustricola, a new species from submerged detritus.</title>
        <authorList>
            <person name="Raudabaugh D.B."/>
            <person name="Iturriaga T."/>
            <person name="Carver A."/>
            <person name="Mondo S."/>
            <person name="Pangilinan J."/>
            <person name="Lipzen A."/>
            <person name="He G."/>
            <person name="Amirebrahimi M."/>
            <person name="Grigoriev I.V."/>
            <person name="Miller A.N."/>
        </authorList>
    </citation>
    <scope>NUCLEOTIDE SEQUENCE [LARGE SCALE GENOMIC DNA]</scope>
    <source>
        <strain evidence="2 3">B22-T-1</strain>
    </source>
</reference>
<dbReference type="InParanoid" id="A0A2T3AI78"/>
<dbReference type="AlphaFoldDB" id="A0A2T3AI78"/>
<proteinExistence type="predicted"/>
<gene>
    <name evidence="2" type="ORF">BD289DRAFT_424718</name>
</gene>
<evidence type="ECO:0000256" key="1">
    <source>
        <dbReference type="SAM" id="SignalP"/>
    </source>
</evidence>
<evidence type="ECO:0000313" key="2">
    <source>
        <dbReference type="EMBL" id="PSR99143.1"/>
    </source>
</evidence>
<feature type="chain" id="PRO_5015712300" description="Secreted protein" evidence="1">
    <location>
        <begin position="24"/>
        <end position="141"/>
    </location>
</feature>
<name>A0A2T3AI78_9PEZI</name>
<keyword evidence="3" id="KW-1185">Reference proteome</keyword>
<dbReference type="EMBL" id="KZ678386">
    <property type="protein sequence ID" value="PSR99143.1"/>
    <property type="molecule type" value="Genomic_DNA"/>
</dbReference>
<evidence type="ECO:0008006" key="4">
    <source>
        <dbReference type="Google" id="ProtNLM"/>
    </source>
</evidence>
<dbReference type="Proteomes" id="UP000241462">
    <property type="component" value="Unassembled WGS sequence"/>
</dbReference>
<protein>
    <recommendedName>
        <fullName evidence="4">Secreted protein</fullName>
    </recommendedName>
</protein>
<keyword evidence="1" id="KW-0732">Signal</keyword>